<protein>
    <submittedName>
        <fullName evidence="1">Zn-binding Pro-Ala-Ala-Arg (PAAR) domain-containing protein, incolved in TypeVI secretion</fullName>
    </submittedName>
</protein>
<proteinExistence type="predicted"/>
<dbReference type="CDD" id="cd14742">
    <property type="entry name" value="PAAR_RHS"/>
    <property type="match status" value="1"/>
</dbReference>
<evidence type="ECO:0000313" key="2">
    <source>
        <dbReference type="Proteomes" id="UP000193228"/>
    </source>
</evidence>
<dbReference type="Gene3D" id="2.60.200.60">
    <property type="match status" value="1"/>
</dbReference>
<gene>
    <name evidence="1" type="ORF">SAMN06265784_106342</name>
</gene>
<accession>A0A1X7LM08</accession>
<dbReference type="STRING" id="1515439.SAMN06265784_106342"/>
<keyword evidence="2" id="KW-1185">Reference proteome</keyword>
<evidence type="ECO:0000313" key="1">
    <source>
        <dbReference type="EMBL" id="SMG54189.1"/>
    </source>
</evidence>
<name>A0A1X7LM08_9BURK</name>
<dbReference type="Proteomes" id="UP000193228">
    <property type="component" value="Unassembled WGS sequence"/>
</dbReference>
<dbReference type="InterPro" id="IPR008727">
    <property type="entry name" value="PAAR_motif"/>
</dbReference>
<dbReference type="RefSeq" id="WP_085486403.1">
    <property type="nucleotide sequence ID" value="NZ_FXAT01000006.1"/>
</dbReference>
<reference evidence="2" key="1">
    <citation type="submission" date="2017-04" db="EMBL/GenBank/DDBJ databases">
        <authorList>
            <person name="Varghese N."/>
            <person name="Submissions S."/>
        </authorList>
    </citation>
    <scope>NUCLEOTIDE SEQUENCE [LARGE SCALE GENOMIC DNA]</scope>
    <source>
        <strain evidence="2">LMG 29540</strain>
    </source>
</reference>
<dbReference type="Pfam" id="PF05488">
    <property type="entry name" value="PAAR_motif"/>
    <property type="match status" value="1"/>
</dbReference>
<dbReference type="EMBL" id="FXAT01000006">
    <property type="protein sequence ID" value="SMG54189.1"/>
    <property type="molecule type" value="Genomic_DNA"/>
</dbReference>
<dbReference type="AlphaFoldDB" id="A0A1X7LM08"/>
<sequence length="88" mass="8397">MFPAARKGDATGHGGAIVTGSPSVLINEIPAALVGLSSATCPLHPSAQAVVVGSATVFINDLPAALVSGMTSCGAPISAGSPDVLIGS</sequence>
<dbReference type="OrthoDB" id="9807902at2"/>
<organism evidence="1 2">
    <name type="scientific">Paraburkholderia susongensis</name>
    <dbReference type="NCBI Taxonomy" id="1515439"/>
    <lineage>
        <taxon>Bacteria</taxon>
        <taxon>Pseudomonadati</taxon>
        <taxon>Pseudomonadota</taxon>
        <taxon>Betaproteobacteria</taxon>
        <taxon>Burkholderiales</taxon>
        <taxon>Burkholderiaceae</taxon>
        <taxon>Paraburkholderia</taxon>
    </lineage>
</organism>